<dbReference type="AlphaFoldDB" id="A0A0M5MK86"/>
<geneLocation type="plasmid" evidence="5 6">
    <name>1</name>
</geneLocation>
<evidence type="ECO:0000256" key="3">
    <source>
        <dbReference type="SAM" id="MobiDB-lite"/>
    </source>
</evidence>
<reference evidence="5 6" key="1">
    <citation type="submission" date="2015-09" db="EMBL/GenBank/DDBJ databases">
        <title>Complete genome of Psychrobacter urativorans R10.10B.</title>
        <authorList>
            <person name="See-Too W.S."/>
            <person name="Chan K.G."/>
        </authorList>
    </citation>
    <scope>NUCLEOTIDE SEQUENCE [LARGE SCALE GENOMIC DNA]</scope>
    <source>
        <strain evidence="5 6">R10.10B</strain>
        <plasmid evidence="5 6">1</plasmid>
    </source>
</reference>
<dbReference type="InterPro" id="IPR005053">
    <property type="entry name" value="MobA_MobL"/>
</dbReference>
<name>A0A0M5MK86_9GAMM</name>
<dbReference type="Pfam" id="PF03389">
    <property type="entry name" value="MobA_MobL"/>
    <property type="match status" value="1"/>
</dbReference>
<keyword evidence="2" id="KW-0184">Conjugation</keyword>
<evidence type="ECO:0000259" key="4">
    <source>
        <dbReference type="Pfam" id="PF03389"/>
    </source>
</evidence>
<proteinExistence type="inferred from homology"/>
<keyword evidence="6" id="KW-1185">Reference proteome</keyword>
<protein>
    <recommendedName>
        <fullName evidence="4">MobA/MobL protein domain-containing protein</fullName>
    </recommendedName>
</protein>
<dbReference type="EMBL" id="CP012707">
    <property type="protein sequence ID" value="ALF60912.1"/>
    <property type="molecule type" value="Genomic_DNA"/>
</dbReference>
<accession>A0A0M5MK86</accession>
<evidence type="ECO:0000313" key="6">
    <source>
        <dbReference type="Proteomes" id="UP000059847"/>
    </source>
</evidence>
<sequence length="620" mass="71641">MAIVHIETKAISRKAGQSAVASAAYRAGVILNDVRYDKTHDYSKKSGVMSADIILPSTLQAKGVMVSREEIWNKAENVEGRSDSRVAREWLVNLPHELNEDKRKSLAHEFAQALADKYNIIADCAIHSPSKKEVARGADPRNYHAHILVTTREAQLDANGSLFFDKQFKIPFEWSNKKRAENNLQSSIQEIKDIRQLWVDMANKALVELDITPLDARSFKDQGLDRLPTIKMGVDATHMERKGIKTDKGNENRAIRVINQRKAINKLRSEDERHVHEYIEWSCERIEWTAHRHQQVIKCLDDSQQRIESSKRGIASAARRSQLNQSVAEANLSNAEWANKRAKRLIKITGTSQQSIARDQQQAIVINKIIAESANRTPAPSPFDDHASRARATRLAEQKRRFDSAATRGDRETRYRDRQVEDAYQRAERNKQQLALLFVFRHNDTNRLKAKWMEDPDDYPDKFDYRQSDLLDQFSKDCQLERHEGEEIHSYHQRITQLMTADFRSTNQEMVNLLRDPKTERAQYNAIKQEFEDFVQALDKQREDHKDQIRLPIERLNATTDMVKVVATAVNYLQKLDDYINNETTVETNKTLAREHRGKTINRTVEAYRIACFGIPNFQT</sequence>
<comment type="similarity">
    <text evidence="1">Belongs to the MobA/MobL family.</text>
</comment>
<dbReference type="Gene3D" id="3.30.930.30">
    <property type="match status" value="1"/>
</dbReference>
<evidence type="ECO:0000256" key="2">
    <source>
        <dbReference type="ARBA" id="ARBA00022971"/>
    </source>
</evidence>
<dbReference type="Proteomes" id="UP000059847">
    <property type="component" value="Plasmid 1"/>
</dbReference>
<organism evidence="5 6">
    <name type="scientific">Psychrobacter urativorans</name>
    <dbReference type="NCBI Taxonomy" id="45610"/>
    <lineage>
        <taxon>Bacteria</taxon>
        <taxon>Pseudomonadati</taxon>
        <taxon>Pseudomonadota</taxon>
        <taxon>Gammaproteobacteria</taxon>
        <taxon>Moraxellales</taxon>
        <taxon>Moraxellaceae</taxon>
        <taxon>Psychrobacter</taxon>
    </lineage>
</organism>
<dbReference type="KEGG" id="pur:AOC03_12020"/>
<evidence type="ECO:0000256" key="1">
    <source>
        <dbReference type="ARBA" id="ARBA00010873"/>
    </source>
</evidence>
<feature type="domain" description="MobA/MobL protein" evidence="4">
    <location>
        <begin position="17"/>
        <end position="242"/>
    </location>
</feature>
<evidence type="ECO:0000313" key="5">
    <source>
        <dbReference type="EMBL" id="ALF60912.1"/>
    </source>
</evidence>
<feature type="region of interest" description="Disordered" evidence="3">
    <location>
        <begin position="395"/>
        <end position="415"/>
    </location>
</feature>
<keyword evidence="5" id="KW-0614">Plasmid</keyword>
<gene>
    <name evidence="5" type="ORF">AOC03_12020</name>
</gene>